<comment type="caution">
    <text evidence="1">The sequence shown here is derived from an EMBL/GenBank/DDBJ whole genome shotgun (WGS) entry which is preliminary data.</text>
</comment>
<sequence>MFLNRSLFAGCIVSILLCWFGRAVVAEPAWSIEGEYFEGCTCNPGCPCLFGSEPTHNKTCKISGVFHIRTGNYGQHTLDGQTVIGITDLTAQPDKNWIVFYLDEKAAAVQKNALLDIFKNHVFRFAKVPHDRITVRYVPLHVESSPWRKKAIAANNLTLDIELLRGVGDPGKPTQIVNKNFSLWAKEFDMALNMGKAATHRFQEGNREWNYDGRSGFATAFRFTGK</sequence>
<dbReference type="EMBL" id="LAQJ01000031">
    <property type="protein sequence ID" value="KKO21000.1"/>
    <property type="molecule type" value="Genomic_DNA"/>
</dbReference>
<keyword evidence="2" id="KW-1185">Reference proteome</keyword>
<dbReference type="Pfam" id="PF07040">
    <property type="entry name" value="DUF1326"/>
    <property type="match status" value="1"/>
</dbReference>
<evidence type="ECO:0000313" key="2">
    <source>
        <dbReference type="Proteomes" id="UP000034954"/>
    </source>
</evidence>
<protein>
    <recommendedName>
        <fullName evidence="3">DUF1326 domain-containing protein</fullName>
    </recommendedName>
</protein>
<reference evidence="1 2" key="1">
    <citation type="journal article" date="2013" name="BMC Microbiol.">
        <title>Identification of the type II cytochrome c maturation pathway in anammox bacteria by comparative genomics.</title>
        <authorList>
            <person name="Ferousi C."/>
            <person name="Speth D.R."/>
            <person name="Reimann J."/>
            <person name="Op den Camp H.J."/>
            <person name="Allen J.W."/>
            <person name="Keltjens J.T."/>
            <person name="Jetten M.S."/>
        </authorList>
    </citation>
    <scope>NUCLEOTIDE SEQUENCE [LARGE SCALE GENOMIC DNA]</scope>
    <source>
        <strain evidence="1">RU1</strain>
    </source>
</reference>
<evidence type="ECO:0008006" key="3">
    <source>
        <dbReference type="Google" id="ProtNLM"/>
    </source>
</evidence>
<dbReference type="AlphaFoldDB" id="A0A0M2UZG3"/>
<proteinExistence type="predicted"/>
<name>A0A0M2UZG3_9BACT</name>
<evidence type="ECO:0000313" key="1">
    <source>
        <dbReference type="EMBL" id="KKO21000.1"/>
    </source>
</evidence>
<dbReference type="Proteomes" id="UP000034954">
    <property type="component" value="Unassembled WGS sequence"/>
</dbReference>
<dbReference type="InterPro" id="IPR009758">
    <property type="entry name" value="DUF1326"/>
</dbReference>
<gene>
    <name evidence="1" type="ORF">BROFUL_00249</name>
</gene>
<accession>A0A0M2UZG3</accession>
<organism evidence="1 2">
    <name type="scientific">Candidatus Brocadia fulgida</name>
    <dbReference type="NCBI Taxonomy" id="380242"/>
    <lineage>
        <taxon>Bacteria</taxon>
        <taxon>Pseudomonadati</taxon>
        <taxon>Planctomycetota</taxon>
        <taxon>Candidatus Brocadiia</taxon>
        <taxon>Candidatus Brocadiales</taxon>
        <taxon>Candidatus Brocadiaceae</taxon>
        <taxon>Candidatus Brocadia</taxon>
    </lineage>
</organism>